<protein>
    <submittedName>
        <fullName evidence="1">Uncharacterized protein</fullName>
    </submittedName>
</protein>
<accession>A0A5B8S748</accession>
<dbReference type="EMBL" id="CP042345">
    <property type="protein sequence ID" value="QEA17044.1"/>
    <property type="molecule type" value="Genomic_DNA"/>
</dbReference>
<dbReference type="RefSeq" id="WP_147091123.1">
    <property type="nucleotide sequence ID" value="NZ_BAABJD010000002.1"/>
</dbReference>
<name>A0A5B8S748_9SPHN</name>
<organism evidence="1 2">
    <name type="scientific">Novosphingobium ginsenosidimutans</name>
    <dbReference type="NCBI Taxonomy" id="1176536"/>
    <lineage>
        <taxon>Bacteria</taxon>
        <taxon>Pseudomonadati</taxon>
        <taxon>Pseudomonadota</taxon>
        <taxon>Alphaproteobacteria</taxon>
        <taxon>Sphingomonadales</taxon>
        <taxon>Sphingomonadaceae</taxon>
        <taxon>Novosphingobium</taxon>
    </lineage>
</organism>
<evidence type="ECO:0000313" key="1">
    <source>
        <dbReference type="EMBL" id="QEA17044.1"/>
    </source>
</evidence>
<dbReference type="OrthoDB" id="7508099at2"/>
<evidence type="ECO:0000313" key="2">
    <source>
        <dbReference type="Proteomes" id="UP000321172"/>
    </source>
</evidence>
<sequence>MSDELASEAEIAGLITAIETRADGEDQDIAALLRRYPDDPRLHFMLGSVLAGKGRAIEAHRSMSRAVVLAPGFQVARYQLGFFELTSGESERALSTWGPLLAAPRDNYLRIFVEGMTHLIRDEFAEAIAQFQAGIALNTENPPMNADIQLLIAECRKLMDRTGGSAEEDVSATALLLGRFSGNRTVQ</sequence>
<dbReference type="SUPFAM" id="SSF48452">
    <property type="entry name" value="TPR-like"/>
    <property type="match status" value="1"/>
</dbReference>
<dbReference type="Gene3D" id="1.25.40.10">
    <property type="entry name" value="Tetratricopeptide repeat domain"/>
    <property type="match status" value="1"/>
</dbReference>
<gene>
    <name evidence="1" type="ORF">FRF71_13390</name>
</gene>
<reference evidence="1 2" key="1">
    <citation type="journal article" date="2013" name="J. Microbiol. Biotechnol.">
        <title>Novosphingobium ginsenosidimutans sp. nov., with the ability to convert ginsenoside.</title>
        <authorList>
            <person name="Kim J.K."/>
            <person name="He D."/>
            <person name="Liu Q.M."/>
            <person name="Park H.Y."/>
            <person name="Jung M.S."/>
            <person name="Yoon M.H."/>
            <person name="Kim S.C."/>
            <person name="Im W.T."/>
        </authorList>
    </citation>
    <scope>NUCLEOTIDE SEQUENCE [LARGE SCALE GENOMIC DNA]</scope>
    <source>
        <strain evidence="1 2">FW-6</strain>
    </source>
</reference>
<proteinExistence type="predicted"/>
<dbReference type="InterPro" id="IPR011990">
    <property type="entry name" value="TPR-like_helical_dom_sf"/>
</dbReference>
<dbReference type="KEGG" id="ngf:FRF71_13390"/>
<keyword evidence="2" id="KW-1185">Reference proteome</keyword>
<dbReference type="AlphaFoldDB" id="A0A5B8S748"/>
<dbReference type="Proteomes" id="UP000321172">
    <property type="component" value="Chromosome"/>
</dbReference>